<name>A0A428SMT4_9HYPO</name>
<dbReference type="InterPro" id="IPR023631">
    <property type="entry name" value="Amidase_dom"/>
</dbReference>
<reference evidence="3 4" key="1">
    <citation type="submission" date="2017-06" db="EMBL/GenBank/DDBJ databases">
        <title>Comparative genomic analysis of Ambrosia Fusariam Clade fungi.</title>
        <authorList>
            <person name="Stajich J.E."/>
            <person name="Carrillo J."/>
            <person name="Kijimoto T."/>
            <person name="Eskalen A."/>
            <person name="O'Donnell K."/>
            <person name="Kasson M."/>
        </authorList>
    </citation>
    <scope>NUCLEOTIDE SEQUENCE [LARGE SCALE GENOMIC DNA]</scope>
    <source>
        <strain evidence="3 4">NRRL62579</strain>
    </source>
</reference>
<dbReference type="InterPro" id="IPR036928">
    <property type="entry name" value="AS_sf"/>
</dbReference>
<dbReference type="Gene3D" id="1.25.40.10">
    <property type="entry name" value="Tetratricopeptide repeat domain"/>
    <property type="match status" value="1"/>
</dbReference>
<dbReference type="PANTHER" id="PTHR46310:SF7">
    <property type="entry name" value="AMIDASE 1"/>
    <property type="match status" value="1"/>
</dbReference>
<dbReference type="EMBL" id="NKCK01000222">
    <property type="protein sequence ID" value="RSL91084.1"/>
    <property type="molecule type" value="Genomic_DNA"/>
</dbReference>
<dbReference type="Pfam" id="PF01425">
    <property type="entry name" value="Amidase"/>
    <property type="match status" value="1"/>
</dbReference>
<evidence type="ECO:0000313" key="4">
    <source>
        <dbReference type="Proteomes" id="UP000287144"/>
    </source>
</evidence>
<protein>
    <recommendedName>
        <fullName evidence="5">Amidase domain-containing protein</fullName>
    </recommendedName>
</protein>
<feature type="domain" description="DUF7779" evidence="2">
    <location>
        <begin position="1164"/>
        <end position="1226"/>
    </location>
</feature>
<dbReference type="InterPro" id="IPR027417">
    <property type="entry name" value="P-loop_NTPase"/>
</dbReference>
<dbReference type="InterPro" id="IPR019734">
    <property type="entry name" value="TPR_rpt"/>
</dbReference>
<organism evidence="3 4">
    <name type="scientific">Fusarium oligoseptatum</name>
    <dbReference type="NCBI Taxonomy" id="2604345"/>
    <lineage>
        <taxon>Eukaryota</taxon>
        <taxon>Fungi</taxon>
        <taxon>Dikarya</taxon>
        <taxon>Ascomycota</taxon>
        <taxon>Pezizomycotina</taxon>
        <taxon>Sordariomycetes</taxon>
        <taxon>Hypocreomycetidae</taxon>
        <taxon>Hypocreales</taxon>
        <taxon>Nectriaceae</taxon>
        <taxon>Fusarium</taxon>
        <taxon>Fusarium solani species complex</taxon>
    </lineage>
</organism>
<evidence type="ECO:0000313" key="3">
    <source>
        <dbReference type="EMBL" id="RSL91084.1"/>
    </source>
</evidence>
<dbReference type="GO" id="GO:0043531">
    <property type="term" value="F:ADP binding"/>
    <property type="evidence" value="ECO:0007669"/>
    <property type="project" value="InterPro"/>
</dbReference>
<dbReference type="InterPro" id="IPR011990">
    <property type="entry name" value="TPR-like_helical_dom_sf"/>
</dbReference>
<dbReference type="SMART" id="SM00028">
    <property type="entry name" value="TPR"/>
    <property type="match status" value="3"/>
</dbReference>
<dbReference type="PANTHER" id="PTHR46310">
    <property type="entry name" value="AMIDASE 1"/>
    <property type="match status" value="1"/>
</dbReference>
<gene>
    <name evidence="3" type="ORF">CEP52_014383</name>
</gene>
<dbReference type="Proteomes" id="UP000287144">
    <property type="component" value="Unassembled WGS sequence"/>
</dbReference>
<dbReference type="Pfam" id="PF13374">
    <property type="entry name" value="TPR_10"/>
    <property type="match status" value="1"/>
</dbReference>
<evidence type="ECO:0008006" key="5">
    <source>
        <dbReference type="Google" id="ProtNLM"/>
    </source>
</evidence>
<dbReference type="Pfam" id="PF25000">
    <property type="entry name" value="DUF7779"/>
    <property type="match status" value="1"/>
</dbReference>
<sequence>MTRSVTVSSQDDYVFTISGTRYMAPRSRLDLALTIPNYALIAVITLPEQESIQITVEWLQDRLSSFLATIVFQGPEKDAVALTKEVTEYLEGLGCQTTCFCSLPELLPGPYVYVNQHLRHVWKLVDDCNGTCMVTLKPRSSFSEPFESFPLRSSDDQFSCFALPSRIPFQETPASSLSGLRVVIKDNIHLQGIRTSVGNRAFYNTYPPCDTSAECIRKLLDLGVVVCGKTKLNSFGNWEEPTEYVDYQAPWNPRGDGYQSPGGSSSGSASAIAAYDWLDIAIGTDTWGSVTRPALWCGCFALRPSQGAVSGSGVVPYVTSWDTPGLLARDLDKCRDFASKWLDLDSFAPPKSFSSIIWPTNFWRIIDSDQVQLAMDFAQALRAELNVFLEALSYEDVWNDSPPSEAHGMSLPAFINPATASLAYDVYHHCDDFRTKYHEAFGCAPYTTLPSKRQWELGKTISKEERDEGFHNIDTYRKWFHQTILTGKHANALIILPLETMTPRYRDQPPTFKRPPQDGIHALAIAPVLQSPVLAVPIAEIPYHSRITEKEERMPFAVAIMGTPGTDLALLDAARNGLKRAGLPTCVETGKTIWNVVAIPAIGLNKPSSWLDSSGTSWLQNLVDGCVARITVWEYAYKANLQESVAKQLIKEGFHLVEALHSHCTKPRYKKVPIVFICHGSGGFVLKKALCLCRDQYYHLRPVIDVVSGFIFLGSPHLIGDTEDAKNLTELSDLIEVCKSFERLGIQGPVVSAYETKETHLSSGLFAKFRSRTRGHIIVPESLSTLRVHSETSVDSKSNHTDICNLPIGGELYNSCENLIMEVLHSAPQRIAENDKPYIIPVALKDDTLRSPSTACLTRFEDVDMTSQPTSLPISSPADAVAGSSTVESYELVPAVAALEVSSRDPKLPCFVLGDHWRKDAFVGREDTLKIIDQHLLPTNFNPDKEQDSDSSSEHSSDLRSFAICGLGGIGKTELAVQYAHTRKRYFEAIFWLGADDSKILASSFANLAVQLGLEDEDSVDVTASRDIVMGWLSRPLRQTSKPDEPGNFVNWLLIFDNVDNLDVLDDYWPKLGRGSVLITSRDPNAKQNMYIHEGLHLPPLTNTETEVLMQKLTHVRADDYQKDALAKIAETLDGLPLVINQMSGLFRSFRLSYMDFLEFLQEEEDILIDKSGQVSLLDYPRSRGNYYSARGELLSSSLISQKRNNKLSLHRLVQDAAKAMMGKDQLVSAFQAAAKLIVSAWPFQSIKEHHSTVRFSKCEDIFPCVLRLKDGLKSILASTPDFPVDISLARLFNDTGWYMFERGLQEETKPFCDLALLIAERLKKTHGTEAIECIRESQQFLGIALVETNEHTLSMAHKQKWLDMLLERKSHSGTPIEDYELGYAYNEIGVAYGNADMIDEAIEAFVRSIEIFQGLDDYEDTMLGWPEPNLGFMYWLKGDLETAETALVEILDIHAAAWGVDDTHSFKTGKILYGLGNVLESQGRFDESLGFHLRCLEQYKKVLGMNHHRVGDVCHRLASHYMRKALYKEAIEYLGTSLRVFKSRSYLANELSRTTFKRSQLHRLMGEDSDADELREKAYKIRKKLKPGDTVPVEKLTEEDFDNLVAFWSR</sequence>
<dbReference type="InterPro" id="IPR056681">
    <property type="entry name" value="DUF7779"/>
</dbReference>
<dbReference type="STRING" id="1325735.A0A428SMT4"/>
<evidence type="ECO:0000259" key="1">
    <source>
        <dbReference type="Pfam" id="PF01425"/>
    </source>
</evidence>
<dbReference type="Gene3D" id="3.40.50.300">
    <property type="entry name" value="P-loop containing nucleotide triphosphate hydrolases"/>
    <property type="match status" value="1"/>
</dbReference>
<feature type="domain" description="Amidase" evidence="1">
    <location>
        <begin position="172"/>
        <end position="346"/>
    </location>
</feature>
<comment type="caution">
    <text evidence="3">The sequence shown here is derived from an EMBL/GenBank/DDBJ whole genome shotgun (WGS) entry which is preliminary data.</text>
</comment>
<dbReference type="SUPFAM" id="SSF75304">
    <property type="entry name" value="Amidase signature (AS) enzymes"/>
    <property type="match status" value="1"/>
</dbReference>
<dbReference type="Gene3D" id="3.90.1300.10">
    <property type="entry name" value="Amidase signature (AS) domain"/>
    <property type="match status" value="1"/>
</dbReference>
<proteinExistence type="predicted"/>
<keyword evidence="4" id="KW-1185">Reference proteome</keyword>
<evidence type="ECO:0000259" key="2">
    <source>
        <dbReference type="Pfam" id="PF25000"/>
    </source>
</evidence>
<dbReference type="SUPFAM" id="SSF48452">
    <property type="entry name" value="TPR-like"/>
    <property type="match status" value="1"/>
</dbReference>
<dbReference type="SUPFAM" id="SSF52540">
    <property type="entry name" value="P-loop containing nucleoside triphosphate hydrolases"/>
    <property type="match status" value="1"/>
</dbReference>
<accession>A0A428SMT4</accession>